<reference evidence="2 3" key="1">
    <citation type="submission" date="2018-09" db="EMBL/GenBank/DDBJ databases">
        <title>Comparative genomics of Leucobacter spp.</title>
        <authorList>
            <person name="Reis A.C."/>
            <person name="Kolvenbach B.A."/>
            <person name="Corvini P.F.X."/>
            <person name="Nunes O.C."/>
        </authorList>
    </citation>
    <scope>NUCLEOTIDE SEQUENCE [LARGE SCALE GENOMIC DNA]</scope>
    <source>
        <strain evidence="2 3">TAN 31504</strain>
    </source>
</reference>
<gene>
    <name evidence="2" type="ORF">D3230_06245</name>
</gene>
<evidence type="ECO:0000313" key="3">
    <source>
        <dbReference type="Proteomes" id="UP001645859"/>
    </source>
</evidence>
<evidence type="ECO:0000259" key="1">
    <source>
        <dbReference type="Pfam" id="PF12770"/>
    </source>
</evidence>
<comment type="caution">
    <text evidence="2">The sequence shown here is derived from an EMBL/GenBank/DDBJ whole genome shotgun (WGS) entry which is preliminary data.</text>
</comment>
<proteinExistence type="predicted"/>
<keyword evidence="3" id="KW-1185">Reference proteome</keyword>
<name>A0ABS1SEC7_9MICO</name>
<dbReference type="Proteomes" id="UP001645859">
    <property type="component" value="Unassembled WGS sequence"/>
</dbReference>
<evidence type="ECO:0000313" key="2">
    <source>
        <dbReference type="EMBL" id="MBL3678895.1"/>
    </source>
</evidence>
<accession>A0ABS1SEC7</accession>
<protein>
    <submittedName>
        <fullName evidence="2">CHAT domain-containing protein</fullName>
    </submittedName>
</protein>
<organism evidence="2 3">
    <name type="scientific">Leucobacter chromiireducens subsp. solipictus</name>
    <dbReference type="NCBI Taxonomy" id="398235"/>
    <lineage>
        <taxon>Bacteria</taxon>
        <taxon>Bacillati</taxon>
        <taxon>Actinomycetota</taxon>
        <taxon>Actinomycetes</taxon>
        <taxon>Micrococcales</taxon>
        <taxon>Microbacteriaceae</taxon>
        <taxon>Leucobacter</taxon>
    </lineage>
</organism>
<dbReference type="Pfam" id="PF12770">
    <property type="entry name" value="CHAT"/>
    <property type="match status" value="1"/>
</dbReference>
<feature type="domain" description="CHAT" evidence="1">
    <location>
        <begin position="499"/>
        <end position="628"/>
    </location>
</feature>
<dbReference type="InterPro" id="IPR024983">
    <property type="entry name" value="CHAT_dom"/>
</dbReference>
<sequence>MIRIETVMMYRWANAARFLKSRPPWCSKIRFAKVPSYCVYIINAILGSPSIYNPVPRFSVTNKDDKVGFPTPLYIVAAPLGPDGADFQPAFIPDEPQPGTFDEALLPALIGIHYAMHLPKNRFETLDLQIPAVKDQVDGFPRGHSIALIPDVLLDEAELMAVLAAPHEPALILASTDRIEAAQTASRQIGSLLPPAAFDALDQSSLDEHWRLLASRWLDDWPQVVVLEPATPRWSWPIRQDGSLLSLQRLARMMAVPLELPEEQVSPFRSAANVRRLRIHLEALAELEQEGVDIDSAEAHYPAALEKKSNTRIRLTMSLSGTAPRYVRFSSGPDGIIDGTFRDDYPEVRALMVSHVASADNSMGIVLEDVLTPEAFHAVASLERHWSEGPRPVAVKRLLQRLNDVTESFWTDELVAAIRCASSIEAFTNFPFGLLTIPGDSSPICNRLPINYRPINPLTRALQFELSPQVPRLLRAGFKVLVAECIPTSDPVGAASRTGWASIADEMEAAGIGFTIRETLTKDSLREAITASAPDVLILSAHGFHAPEQNVAGIVIGENERSLGDDFGAVPPLVILSACHTSPRGGGVVNIGDLLIREGAIAVLSTLVPVDVFHNAQTVARFLRYVALAVNDSATAANSSVMDVWHQVQALNVVIDLVHGNRKLMEWAFTRVDGISPIEQFMTGDHGMRRTHLYQDAEARLVSIAARTNDEQQVRDWLRSPGYVPESLMYTMLGRPSFLLVGSPTNTTWSADR</sequence>
<dbReference type="EMBL" id="QYAC01000003">
    <property type="protein sequence ID" value="MBL3678895.1"/>
    <property type="molecule type" value="Genomic_DNA"/>
</dbReference>